<dbReference type="Gene3D" id="1.10.10.10">
    <property type="entry name" value="Winged helix-like DNA-binding domain superfamily/Winged helix DNA-binding domain"/>
    <property type="match status" value="1"/>
</dbReference>
<evidence type="ECO:0000313" key="1">
    <source>
        <dbReference type="EMBL" id="CAI3658057.1"/>
    </source>
</evidence>
<dbReference type="STRING" id="137838.GCA_001458595_02761"/>
<accession>A0A2A7MJN9</accession>
<evidence type="ECO:0000313" key="3">
    <source>
        <dbReference type="Proteomes" id="UP000220840"/>
    </source>
</evidence>
<dbReference type="GO" id="GO:0005829">
    <property type="term" value="C:cytosol"/>
    <property type="evidence" value="ECO:0007669"/>
    <property type="project" value="TreeGrafter"/>
</dbReference>
<dbReference type="AlphaFoldDB" id="A0A2A7MJN9"/>
<dbReference type="Proteomes" id="UP000220840">
    <property type="component" value="Unassembled WGS sequence"/>
</dbReference>
<keyword evidence="3" id="KW-1185">Reference proteome</keyword>
<dbReference type="RefSeq" id="WP_058295508.1">
    <property type="nucleotide sequence ID" value="NZ_CAKJVD010000050.1"/>
</dbReference>
<dbReference type="GO" id="GO:0003700">
    <property type="term" value="F:DNA-binding transcription factor activity"/>
    <property type="evidence" value="ECO:0007669"/>
    <property type="project" value="TreeGrafter"/>
</dbReference>
<reference evidence="2 3" key="1">
    <citation type="submission" date="2017-10" db="EMBL/GenBank/DDBJ databases">
        <title>Effective Description of Clostridium neonatale sp. nov. linked to necrotizing enterocolitis in neonates and a clarification of species assignable to the genus Clostridium (Prazmowski 1880) emend. Lawson and Rainey 2016.</title>
        <authorList>
            <person name="Bernard K."/>
            <person name="Burdz T."/>
            <person name="Wiebe D."/>
            <person name="Balcewich B."/>
            <person name="Alfa M."/>
            <person name="Bernier A.-M."/>
        </authorList>
    </citation>
    <scope>NUCLEOTIDE SEQUENCE [LARGE SCALE GENOMIC DNA]</scope>
    <source>
        <strain evidence="2 3">LCDC99A005</strain>
    </source>
</reference>
<dbReference type="EMBL" id="PDCJ01000001">
    <property type="protein sequence ID" value="PEG31348.1"/>
    <property type="molecule type" value="Genomic_DNA"/>
</dbReference>
<dbReference type="SUPFAM" id="SSF46785">
    <property type="entry name" value="Winged helix' DNA-binding domain"/>
    <property type="match status" value="1"/>
</dbReference>
<reference evidence="1" key="2">
    <citation type="submission" date="2022-10" db="EMBL/GenBank/DDBJ databases">
        <authorList>
            <person name="Aires J."/>
            <person name="Mesa V."/>
        </authorList>
    </citation>
    <scope>NUCLEOTIDE SEQUENCE</scope>
    <source>
        <strain evidence="1">Clostridium neonatale JD116</strain>
    </source>
</reference>
<dbReference type="Proteomes" id="UP001189143">
    <property type="component" value="Unassembled WGS sequence"/>
</dbReference>
<dbReference type="NCBIfam" id="TIGR00738">
    <property type="entry name" value="rrf2_super"/>
    <property type="match status" value="1"/>
</dbReference>
<organism evidence="2 3">
    <name type="scientific">Clostridium neonatale</name>
    <dbReference type="NCBI Taxonomy" id="137838"/>
    <lineage>
        <taxon>Bacteria</taxon>
        <taxon>Bacillati</taxon>
        <taxon>Bacillota</taxon>
        <taxon>Clostridia</taxon>
        <taxon>Eubacteriales</taxon>
        <taxon>Clostridiaceae</taxon>
        <taxon>Clostridium</taxon>
    </lineage>
</organism>
<dbReference type="Pfam" id="PF02082">
    <property type="entry name" value="Rrf2"/>
    <property type="match status" value="1"/>
</dbReference>
<proteinExistence type="predicted"/>
<dbReference type="GeneID" id="68877786"/>
<dbReference type="PROSITE" id="PS51197">
    <property type="entry name" value="HTH_RRF2_2"/>
    <property type="match status" value="1"/>
</dbReference>
<protein>
    <submittedName>
        <fullName evidence="1 2">Transcriptional regulator</fullName>
    </submittedName>
</protein>
<name>A0A2A7MJN9_9CLOT</name>
<dbReference type="OrthoDB" id="9808360at2"/>
<gene>
    <name evidence="1" type="ORF">CNEO2_580008</name>
    <name evidence="2" type="ORF">CQ394_06465</name>
</gene>
<dbReference type="InterPro" id="IPR000944">
    <property type="entry name" value="Tscrpt_reg_Rrf2"/>
</dbReference>
<dbReference type="PANTHER" id="PTHR33221:SF15">
    <property type="entry name" value="HTH-TYPE TRANSCRIPTIONAL REGULATOR YWGB-RELATED"/>
    <property type="match status" value="1"/>
</dbReference>
<evidence type="ECO:0000313" key="2">
    <source>
        <dbReference type="EMBL" id="PEG31348.1"/>
    </source>
</evidence>
<sequence length="153" mass="17346">MKISKSFEQGIYVLLMLGLQKDNQTVKSNVMSTILQVSDSYLKKILRKLVLAELITSNASKDGGFQLKKSLKQITLYDVYNAIETDIITFDVSDLAEHVFNDDEHTKQSKKKVIDTIDLGIKAFNSQLASVNLSELLIEENDSYPKIDWNEKV</sequence>
<comment type="caution">
    <text evidence="2">The sequence shown here is derived from an EMBL/GenBank/DDBJ whole genome shotgun (WGS) entry which is preliminary data.</text>
</comment>
<dbReference type="InterPro" id="IPR036390">
    <property type="entry name" value="WH_DNA-bd_sf"/>
</dbReference>
<dbReference type="PANTHER" id="PTHR33221">
    <property type="entry name" value="WINGED HELIX-TURN-HELIX TRANSCRIPTIONAL REGULATOR, RRF2 FAMILY"/>
    <property type="match status" value="1"/>
</dbReference>
<dbReference type="InterPro" id="IPR036388">
    <property type="entry name" value="WH-like_DNA-bd_sf"/>
</dbReference>
<dbReference type="EMBL" id="CAMTCP010000257">
    <property type="protein sequence ID" value="CAI3658057.1"/>
    <property type="molecule type" value="Genomic_DNA"/>
</dbReference>